<reference evidence="2" key="1">
    <citation type="submission" date="2019-04" db="EMBL/GenBank/DDBJ databases">
        <title>Friends and foes A comparative genomics studyof 23 Aspergillus species from section Flavi.</title>
        <authorList>
            <consortium name="DOE Joint Genome Institute"/>
            <person name="Kjaerbolling I."/>
            <person name="Vesth T."/>
            <person name="Frisvad J.C."/>
            <person name="Nybo J.L."/>
            <person name="Theobald S."/>
            <person name="Kildgaard S."/>
            <person name="Isbrandt T."/>
            <person name="Kuo A."/>
            <person name="Sato A."/>
            <person name="Lyhne E.K."/>
            <person name="Kogle M.E."/>
            <person name="Wiebenga A."/>
            <person name="Kun R.S."/>
            <person name="Lubbers R.J."/>
            <person name="Makela M.R."/>
            <person name="Barry K."/>
            <person name="Chovatia M."/>
            <person name="Clum A."/>
            <person name="Daum C."/>
            <person name="Haridas S."/>
            <person name="He G."/>
            <person name="LaButti K."/>
            <person name="Lipzen A."/>
            <person name="Mondo S."/>
            <person name="Riley R."/>
            <person name="Salamov A."/>
            <person name="Simmons B.A."/>
            <person name="Magnuson J.K."/>
            <person name="Henrissat B."/>
            <person name="Mortensen U.H."/>
            <person name="Larsen T.O."/>
            <person name="Devries R.P."/>
            <person name="Grigoriev I.V."/>
            <person name="Machida M."/>
            <person name="Baker S.E."/>
            <person name="Andersen M.R."/>
        </authorList>
    </citation>
    <scope>NUCLEOTIDE SEQUENCE [LARGE SCALE GENOMIC DNA]</scope>
    <source>
        <strain evidence="2">CBS 130015</strain>
    </source>
</reference>
<dbReference type="Proteomes" id="UP000325433">
    <property type="component" value="Unassembled WGS sequence"/>
</dbReference>
<dbReference type="EMBL" id="ML738346">
    <property type="protein sequence ID" value="KAE8311127.1"/>
    <property type="molecule type" value="Genomic_DNA"/>
</dbReference>
<evidence type="ECO:0000313" key="1">
    <source>
        <dbReference type="EMBL" id="KAE8311127.1"/>
    </source>
</evidence>
<dbReference type="AlphaFoldDB" id="A0A5N6VR77"/>
<name>A0A5N6VR77_9EURO</name>
<gene>
    <name evidence="1" type="ORF">BDV41DRAFT_354636</name>
</gene>
<sequence>MSRSFSTTMRAMLDIFWKNTQAKPEYDAMITRSIETHPKLNKWAKRVEVAGDEHDSKADPDLRVSGQIFNKEGMRITSGHWYKDGRVVYSRNTFNN</sequence>
<organism evidence="1 2">
    <name type="scientific">Aspergillus transmontanensis</name>
    <dbReference type="NCBI Taxonomy" id="1034304"/>
    <lineage>
        <taxon>Eukaryota</taxon>
        <taxon>Fungi</taxon>
        <taxon>Dikarya</taxon>
        <taxon>Ascomycota</taxon>
        <taxon>Pezizomycotina</taxon>
        <taxon>Eurotiomycetes</taxon>
        <taxon>Eurotiomycetidae</taxon>
        <taxon>Eurotiales</taxon>
        <taxon>Aspergillaceae</taxon>
        <taxon>Aspergillus</taxon>
        <taxon>Aspergillus subgen. Circumdati</taxon>
    </lineage>
</organism>
<protein>
    <submittedName>
        <fullName evidence="1">Uncharacterized protein</fullName>
    </submittedName>
</protein>
<accession>A0A5N6VR77</accession>
<evidence type="ECO:0000313" key="2">
    <source>
        <dbReference type="Proteomes" id="UP000325433"/>
    </source>
</evidence>
<proteinExistence type="predicted"/>
<keyword evidence="2" id="KW-1185">Reference proteome</keyword>